<keyword evidence="3" id="KW-1185">Reference proteome</keyword>
<evidence type="ECO:0000256" key="1">
    <source>
        <dbReference type="SAM" id="MobiDB-lite"/>
    </source>
</evidence>
<name>A0AAU9IFL5_9CILI</name>
<protein>
    <submittedName>
        <fullName evidence="2">Uncharacterized protein</fullName>
    </submittedName>
</protein>
<comment type="caution">
    <text evidence="2">The sequence shown here is derived from an EMBL/GenBank/DDBJ whole genome shotgun (WGS) entry which is preliminary data.</text>
</comment>
<accession>A0AAU9IFL5</accession>
<gene>
    <name evidence="2" type="ORF">BSTOLATCC_MIC8490</name>
</gene>
<evidence type="ECO:0000313" key="2">
    <source>
        <dbReference type="EMBL" id="CAG9313216.1"/>
    </source>
</evidence>
<evidence type="ECO:0000313" key="3">
    <source>
        <dbReference type="Proteomes" id="UP001162131"/>
    </source>
</evidence>
<sequence length="471" mass="54104">MERPKVYFIGVTKSKSNEQVARAVVDYFDEGTKAFSECSAIICSSSQLAISYAISAQEKTFLPTFYTNILTDEPVQGISALPRITELPAKYSKKRGNKFALNFDNLLKDYSEVFIFVENDFLGKPEWGSLEPFKSIESTEIYSCDPKLLSQNVISDHHFQQVQDHIKASLKEVLQSLYRDYSEEVVDVCMKLKEKIDEVTGKAKDLSQKLVVTPKTKNNSSDKKRVEETQDKVRKTFDNLTNLKEVILKARDHAETLYPPPAKVIPAEFYLIRNVTLQDDGKWEIKLVNTTQDYFRQLEIWCIETKEKICEFKLVEPNSRIKKIISVVMPEEEFFYKHLIAQSEGKIVSVAYPVTPIQLISVEKDEEHENQFICTLTNMSKKLYFRKLEVACAQSPEVFGVEDSTIKYSEDTTATVRFEKTPHEGTFLVLDGNKIVSNRLLTGLKDEEDEEEEEEEEKSEEDSEEQSGEED</sequence>
<organism evidence="2 3">
    <name type="scientific">Blepharisma stoltei</name>
    <dbReference type="NCBI Taxonomy" id="1481888"/>
    <lineage>
        <taxon>Eukaryota</taxon>
        <taxon>Sar</taxon>
        <taxon>Alveolata</taxon>
        <taxon>Ciliophora</taxon>
        <taxon>Postciliodesmatophora</taxon>
        <taxon>Heterotrichea</taxon>
        <taxon>Heterotrichida</taxon>
        <taxon>Blepharismidae</taxon>
        <taxon>Blepharisma</taxon>
    </lineage>
</organism>
<dbReference type="EMBL" id="CAJZBQ010000010">
    <property type="protein sequence ID" value="CAG9313216.1"/>
    <property type="molecule type" value="Genomic_DNA"/>
</dbReference>
<dbReference type="AlphaFoldDB" id="A0AAU9IFL5"/>
<feature type="compositionally biased region" description="Acidic residues" evidence="1">
    <location>
        <begin position="446"/>
        <end position="471"/>
    </location>
</feature>
<reference evidence="2" key="1">
    <citation type="submission" date="2021-09" db="EMBL/GenBank/DDBJ databases">
        <authorList>
            <consortium name="AG Swart"/>
            <person name="Singh M."/>
            <person name="Singh A."/>
            <person name="Seah K."/>
            <person name="Emmerich C."/>
        </authorList>
    </citation>
    <scope>NUCLEOTIDE SEQUENCE</scope>
    <source>
        <strain evidence="2">ATCC30299</strain>
    </source>
</reference>
<proteinExistence type="predicted"/>
<dbReference type="Proteomes" id="UP001162131">
    <property type="component" value="Unassembled WGS sequence"/>
</dbReference>
<feature type="region of interest" description="Disordered" evidence="1">
    <location>
        <begin position="441"/>
        <end position="471"/>
    </location>
</feature>